<evidence type="ECO:0000313" key="2">
    <source>
        <dbReference type="Proteomes" id="UP000256805"/>
    </source>
</evidence>
<proteinExistence type="predicted"/>
<name>A0A375JBR6_9BURK</name>
<organism evidence="1 2">
    <name type="scientific">Cupriavidus taiwanensis</name>
    <dbReference type="NCBI Taxonomy" id="164546"/>
    <lineage>
        <taxon>Bacteria</taxon>
        <taxon>Pseudomonadati</taxon>
        <taxon>Pseudomonadota</taxon>
        <taxon>Betaproteobacteria</taxon>
        <taxon>Burkholderiales</taxon>
        <taxon>Burkholderiaceae</taxon>
        <taxon>Cupriavidus</taxon>
    </lineage>
</organism>
<sequence>MMDWDDYVANVAHALTRLRGRLRSAFPSTALALRRAVTIRHQASIEH</sequence>
<reference evidence="1 2" key="1">
    <citation type="submission" date="2018-01" db="EMBL/GenBank/DDBJ databases">
        <authorList>
            <person name="Gaut B.S."/>
            <person name="Morton B.R."/>
            <person name="Clegg M.T."/>
            <person name="Duvall M.R."/>
        </authorList>
    </citation>
    <scope>NUCLEOTIDE SEQUENCE [LARGE SCALE GENOMIC DNA]</scope>
    <source>
        <strain evidence="1">Cupriavidus taiwanensis cmp 52</strain>
    </source>
</reference>
<dbReference type="EMBL" id="OVTA01000060">
    <property type="protein sequence ID" value="SPS02202.1"/>
    <property type="molecule type" value="Genomic_DNA"/>
</dbReference>
<gene>
    <name evidence="1" type="ORF">CBM2634_P180006</name>
</gene>
<dbReference type="AlphaFoldDB" id="A0A375JBR6"/>
<dbReference type="Proteomes" id="UP000256805">
    <property type="component" value="Unassembled WGS sequence"/>
</dbReference>
<accession>A0A375JBR6</accession>
<evidence type="ECO:0000313" key="1">
    <source>
        <dbReference type="EMBL" id="SPS02202.1"/>
    </source>
</evidence>
<protein>
    <submittedName>
        <fullName evidence="1">Uncharacterized protein</fullName>
    </submittedName>
</protein>